<sequence length="474" mass="53503">MTSRRQFILSSIGALGGISILNSGCMQTTNKEADTSSYADSLQSLQGSITIAHTSSQFEREPLISPFGFKGGYLSELWQAISYLQSENGKHAIGLGTQSVLWSDEKIFSSHSEAGGNTYMYALTERALHLLNKVSFSSPMDLIDPLFEEIYKYGKLVTSNPDLRKTFALNALVSVDNALWLLYAKENGITNFDRLIPQEFQSTFSEKHAKLAAIPLISYNVNPEGLRKEVDMGYFFMKIKIGQAGTQQEMLEKDKNRLREIHNILKDIRTPYTENEKLPYYFDANGRYESKDMFNRFLDYAGKIGAFDQIVMIEEPFPEKMEIDVSDIPIRLAADESAHTDKDTIERIQMGYKAIALKPIAKTLSMTMKIAKAATDRGIPCFCADLTVNPVLVEWNKNIAARLKSFPGLGNLGLVESNGHQNYVNWNKMQQYFPQHDASWVGVKEGFYYTNDEYFNNGGGIFDPIPHYEAIFNK</sequence>
<dbReference type="EMBL" id="LT605205">
    <property type="protein sequence ID" value="SCD19154.1"/>
    <property type="molecule type" value="Genomic_DNA"/>
</dbReference>
<keyword evidence="2" id="KW-1185">Reference proteome</keyword>
<organism evidence="1 2">
    <name type="scientific">Proteiniphilum saccharofermentans</name>
    <dbReference type="NCBI Taxonomy" id="1642647"/>
    <lineage>
        <taxon>Bacteria</taxon>
        <taxon>Pseudomonadati</taxon>
        <taxon>Bacteroidota</taxon>
        <taxon>Bacteroidia</taxon>
        <taxon>Bacteroidales</taxon>
        <taxon>Dysgonomonadaceae</taxon>
        <taxon>Proteiniphilum</taxon>
    </lineage>
</organism>
<dbReference type="Gene3D" id="3.20.20.120">
    <property type="entry name" value="Enolase-like C-terminal domain"/>
    <property type="match status" value="1"/>
</dbReference>
<proteinExistence type="predicted"/>
<reference evidence="2" key="1">
    <citation type="submission" date="2016-08" db="EMBL/GenBank/DDBJ databases">
        <authorList>
            <person name="Wibberg D."/>
        </authorList>
    </citation>
    <scope>NUCLEOTIDE SEQUENCE [LARGE SCALE GENOMIC DNA]</scope>
</reference>
<dbReference type="Proteomes" id="UP000187464">
    <property type="component" value="Chromosome I"/>
</dbReference>
<gene>
    <name evidence="1" type="ORF">PSM36_0320</name>
</gene>
<dbReference type="InterPro" id="IPR036849">
    <property type="entry name" value="Enolase-like_C_sf"/>
</dbReference>
<protein>
    <submittedName>
        <fullName evidence="1">L-alanine-DL-glutamate epimeras</fullName>
    </submittedName>
</protein>
<dbReference type="SUPFAM" id="SSF51604">
    <property type="entry name" value="Enolase C-terminal domain-like"/>
    <property type="match status" value="1"/>
</dbReference>
<dbReference type="KEGG" id="psac:PSM36_0320"/>
<dbReference type="AlphaFoldDB" id="A0A1R3T6F7"/>
<accession>A0A1R3T6F7</accession>
<dbReference type="STRING" id="1642647.PSM36_0320"/>
<evidence type="ECO:0000313" key="1">
    <source>
        <dbReference type="EMBL" id="SCD19154.1"/>
    </source>
</evidence>
<evidence type="ECO:0000313" key="2">
    <source>
        <dbReference type="Proteomes" id="UP000187464"/>
    </source>
</evidence>
<name>A0A1R3T6F7_9BACT</name>